<accession>A0ABW7YSQ6</accession>
<evidence type="ECO:0000313" key="5">
    <source>
        <dbReference type="EMBL" id="MFI6498620.1"/>
    </source>
</evidence>
<feature type="region of interest" description="Disordered" evidence="3">
    <location>
        <begin position="1"/>
        <end position="37"/>
    </location>
</feature>
<evidence type="ECO:0000256" key="1">
    <source>
        <dbReference type="ARBA" id="ARBA00008898"/>
    </source>
</evidence>
<gene>
    <name evidence="5" type="ORF">ACIBG2_14610</name>
</gene>
<dbReference type="Pfam" id="PF01613">
    <property type="entry name" value="Flavin_Reduct"/>
    <property type="match status" value="1"/>
</dbReference>
<dbReference type="EC" id="1.-.-.-" evidence="5"/>
<dbReference type="PANTHER" id="PTHR30466">
    <property type="entry name" value="FLAVIN REDUCTASE"/>
    <property type="match status" value="1"/>
</dbReference>
<dbReference type="SMART" id="SM00903">
    <property type="entry name" value="Flavin_Reduct"/>
    <property type="match status" value="1"/>
</dbReference>
<name>A0ABW7YSQ6_9ACTN</name>
<comment type="similarity">
    <text evidence="1">Belongs to the non-flavoprotein flavin reductase family.</text>
</comment>
<protein>
    <submittedName>
        <fullName evidence="5">Flavin reductase family protein</fullName>
        <ecNumber evidence="5">1.-.-.-</ecNumber>
    </submittedName>
</protein>
<evidence type="ECO:0000313" key="6">
    <source>
        <dbReference type="Proteomes" id="UP001612741"/>
    </source>
</evidence>
<reference evidence="5 6" key="1">
    <citation type="submission" date="2024-10" db="EMBL/GenBank/DDBJ databases">
        <title>The Natural Products Discovery Center: Release of the First 8490 Sequenced Strains for Exploring Actinobacteria Biosynthetic Diversity.</title>
        <authorList>
            <person name="Kalkreuter E."/>
            <person name="Kautsar S.A."/>
            <person name="Yang D."/>
            <person name="Bader C.D."/>
            <person name="Teijaro C.N."/>
            <person name="Fluegel L."/>
            <person name="Davis C.M."/>
            <person name="Simpson J.R."/>
            <person name="Lauterbach L."/>
            <person name="Steele A.D."/>
            <person name="Gui C."/>
            <person name="Meng S."/>
            <person name="Li G."/>
            <person name="Viehrig K."/>
            <person name="Ye F."/>
            <person name="Su P."/>
            <person name="Kiefer A.F."/>
            <person name="Nichols A."/>
            <person name="Cepeda A.J."/>
            <person name="Yan W."/>
            <person name="Fan B."/>
            <person name="Jiang Y."/>
            <person name="Adhikari A."/>
            <person name="Zheng C.-J."/>
            <person name="Schuster L."/>
            <person name="Cowan T.M."/>
            <person name="Smanski M.J."/>
            <person name="Chevrette M.G."/>
            <person name="De Carvalho L.P.S."/>
            <person name="Shen B."/>
        </authorList>
    </citation>
    <scope>NUCLEOTIDE SEQUENCE [LARGE SCALE GENOMIC DNA]</scope>
    <source>
        <strain evidence="5 6">NPDC050545</strain>
    </source>
</reference>
<dbReference type="InterPro" id="IPR012349">
    <property type="entry name" value="Split_barrel_FMN-bd"/>
</dbReference>
<dbReference type="PANTHER" id="PTHR30466:SF11">
    <property type="entry name" value="FLAVIN-DEPENDENT MONOOXYGENASE, REDUCTASE SUBUNIT HSAB"/>
    <property type="match status" value="1"/>
</dbReference>
<evidence type="ECO:0000259" key="4">
    <source>
        <dbReference type="SMART" id="SM00903"/>
    </source>
</evidence>
<comment type="caution">
    <text evidence="5">The sequence shown here is derived from an EMBL/GenBank/DDBJ whole genome shotgun (WGS) entry which is preliminary data.</text>
</comment>
<dbReference type="InterPro" id="IPR002563">
    <property type="entry name" value="Flavin_Rdtase-like_dom"/>
</dbReference>
<organism evidence="5 6">
    <name type="scientific">Nonomuraea typhae</name>
    <dbReference type="NCBI Taxonomy" id="2603600"/>
    <lineage>
        <taxon>Bacteria</taxon>
        <taxon>Bacillati</taxon>
        <taxon>Actinomycetota</taxon>
        <taxon>Actinomycetes</taxon>
        <taxon>Streptosporangiales</taxon>
        <taxon>Streptosporangiaceae</taxon>
        <taxon>Nonomuraea</taxon>
    </lineage>
</organism>
<dbReference type="GO" id="GO:0016491">
    <property type="term" value="F:oxidoreductase activity"/>
    <property type="evidence" value="ECO:0007669"/>
    <property type="project" value="UniProtKB-KW"/>
</dbReference>
<evidence type="ECO:0000256" key="3">
    <source>
        <dbReference type="SAM" id="MobiDB-lite"/>
    </source>
</evidence>
<dbReference type="Proteomes" id="UP001612741">
    <property type="component" value="Unassembled WGS sequence"/>
</dbReference>
<dbReference type="Gene3D" id="2.30.110.10">
    <property type="entry name" value="Electron Transport, Fmn-binding Protein, Chain A"/>
    <property type="match status" value="1"/>
</dbReference>
<feature type="domain" description="Flavin reductase like" evidence="4">
    <location>
        <begin position="47"/>
        <end position="192"/>
    </location>
</feature>
<dbReference type="RefSeq" id="WP_397081853.1">
    <property type="nucleotide sequence ID" value="NZ_JBITGY010000003.1"/>
</dbReference>
<keyword evidence="2 5" id="KW-0560">Oxidoreductase</keyword>
<sequence length="197" mass="20964">MSTHAARLIRPDGCETASPYKRRTHNGAAMPNGHNGHLDSRRFRNVLGRFATGVVAITALDPESGEPCGLAANAFTSVSLEPPLVAFCVAHTSTSWPKVRGAKVVTVNVLAEHQQPVCAQLANRGGDKFADLRWTGSPSGNPVIEGALAWIDCVVEAEHPAGDHMIVVARVTQLDTHAEGGPLVFFRGGYGRFETST</sequence>
<dbReference type="SUPFAM" id="SSF50475">
    <property type="entry name" value="FMN-binding split barrel"/>
    <property type="match status" value="1"/>
</dbReference>
<proteinExistence type="inferred from homology"/>
<dbReference type="EMBL" id="JBITGY010000003">
    <property type="protein sequence ID" value="MFI6498620.1"/>
    <property type="molecule type" value="Genomic_DNA"/>
</dbReference>
<dbReference type="InterPro" id="IPR050268">
    <property type="entry name" value="NADH-dep_flavin_reductase"/>
</dbReference>
<evidence type="ECO:0000256" key="2">
    <source>
        <dbReference type="ARBA" id="ARBA00023002"/>
    </source>
</evidence>
<keyword evidence="6" id="KW-1185">Reference proteome</keyword>